<keyword evidence="4" id="KW-0678">Repressor</keyword>
<dbReference type="PANTHER" id="PTHR23081">
    <property type="entry name" value="RNA POLYMERASE II CTD PHOSPHATASE"/>
    <property type="match status" value="1"/>
</dbReference>
<evidence type="ECO:0000313" key="17">
    <source>
        <dbReference type="EMBL" id="KAI3928784.1"/>
    </source>
</evidence>
<gene>
    <name evidence="17" type="ORF">MKW98_024385</name>
</gene>
<evidence type="ECO:0000256" key="4">
    <source>
        <dbReference type="ARBA" id="ARBA00022491"/>
    </source>
</evidence>
<evidence type="ECO:0000256" key="7">
    <source>
        <dbReference type="ARBA" id="ARBA00022884"/>
    </source>
</evidence>
<dbReference type="Gene3D" id="3.40.50.10190">
    <property type="entry name" value="BRCT domain"/>
    <property type="match status" value="1"/>
</dbReference>
<evidence type="ECO:0000256" key="3">
    <source>
        <dbReference type="ARBA" id="ARBA00004123"/>
    </source>
</evidence>
<dbReference type="PROSITE" id="PS50172">
    <property type="entry name" value="BRCT"/>
    <property type="match status" value="1"/>
</dbReference>
<dbReference type="GO" id="GO:0003723">
    <property type="term" value="F:RNA binding"/>
    <property type="evidence" value="ECO:0007669"/>
    <property type="project" value="UniProtKB-KW"/>
</dbReference>
<keyword evidence="9" id="KW-0804">Transcription</keyword>
<keyword evidence="10 14" id="KW-0539">Nucleus</keyword>
<evidence type="ECO:0000256" key="5">
    <source>
        <dbReference type="ARBA" id="ARBA00022723"/>
    </source>
</evidence>
<evidence type="ECO:0000256" key="8">
    <source>
        <dbReference type="ARBA" id="ARBA00023015"/>
    </source>
</evidence>
<evidence type="ECO:0000256" key="14">
    <source>
        <dbReference type="RuleBase" id="RU366066"/>
    </source>
</evidence>
<dbReference type="EC" id="3.1.3.16" evidence="14"/>
<dbReference type="Gene3D" id="3.40.50.1000">
    <property type="entry name" value="HAD superfamily/HAD-like"/>
    <property type="match status" value="1"/>
</dbReference>
<dbReference type="FunFam" id="3.40.50.10190:FF:000014">
    <property type="entry name" value="RNA polymerase II C-terminal domain phosphatase-like 3"/>
    <property type="match status" value="1"/>
</dbReference>
<comment type="catalytic activity">
    <reaction evidence="12 14">
        <text>O-phospho-L-threonyl-[protein] + H2O = L-threonyl-[protein] + phosphate</text>
        <dbReference type="Rhea" id="RHEA:47004"/>
        <dbReference type="Rhea" id="RHEA-COMP:11060"/>
        <dbReference type="Rhea" id="RHEA-COMP:11605"/>
        <dbReference type="ChEBI" id="CHEBI:15377"/>
        <dbReference type="ChEBI" id="CHEBI:30013"/>
        <dbReference type="ChEBI" id="CHEBI:43474"/>
        <dbReference type="ChEBI" id="CHEBI:61977"/>
        <dbReference type="EC" id="3.1.3.16"/>
    </reaction>
</comment>
<evidence type="ECO:0000256" key="1">
    <source>
        <dbReference type="ARBA" id="ARBA00001936"/>
    </source>
</evidence>
<keyword evidence="8" id="KW-0805">Transcription regulation</keyword>
<dbReference type="SUPFAM" id="SSF52113">
    <property type="entry name" value="BRCT domain"/>
    <property type="match status" value="1"/>
</dbReference>
<name>A0AAD4T0K9_9MAGN</name>
<keyword evidence="7" id="KW-0694">RNA-binding</keyword>
<dbReference type="SUPFAM" id="SSF56784">
    <property type="entry name" value="HAD-like"/>
    <property type="match status" value="1"/>
</dbReference>
<dbReference type="SMART" id="SM00577">
    <property type="entry name" value="CPDc"/>
    <property type="match status" value="1"/>
</dbReference>
<evidence type="ECO:0000256" key="11">
    <source>
        <dbReference type="ARBA" id="ARBA00047761"/>
    </source>
</evidence>
<keyword evidence="6 14" id="KW-0378">Hydrolase</keyword>
<dbReference type="CDD" id="cd07521">
    <property type="entry name" value="HAD_FCP1-like"/>
    <property type="match status" value="1"/>
</dbReference>
<dbReference type="InterPro" id="IPR011947">
    <property type="entry name" value="FCP1_euk"/>
</dbReference>
<dbReference type="Pfam" id="PF12738">
    <property type="entry name" value="PTCB-BRCT"/>
    <property type="match status" value="1"/>
</dbReference>
<dbReference type="InterPro" id="IPR023214">
    <property type="entry name" value="HAD_sf"/>
</dbReference>
<dbReference type="PANTHER" id="PTHR23081:SF36">
    <property type="entry name" value="RNA POLYMERASE II SUBUNIT A C-TERMINAL DOMAIN PHOSPHATASE"/>
    <property type="match status" value="1"/>
</dbReference>
<evidence type="ECO:0000259" key="16">
    <source>
        <dbReference type="PROSITE" id="PS50969"/>
    </source>
</evidence>
<evidence type="ECO:0000256" key="6">
    <source>
        <dbReference type="ARBA" id="ARBA00022801"/>
    </source>
</evidence>
<dbReference type="GO" id="GO:0008420">
    <property type="term" value="F:RNA polymerase II CTD heptapeptide repeat phosphatase activity"/>
    <property type="evidence" value="ECO:0007669"/>
    <property type="project" value="UniProtKB-UniRule"/>
</dbReference>
<proteinExistence type="predicted"/>
<feature type="domain" description="FCP1 homology" evidence="16">
    <location>
        <begin position="102"/>
        <end position="267"/>
    </location>
</feature>
<comment type="function">
    <text evidence="14">This promotes the activity of RNA polymerase II.</text>
</comment>
<evidence type="ECO:0000256" key="12">
    <source>
        <dbReference type="ARBA" id="ARBA00048336"/>
    </source>
</evidence>
<dbReference type="Pfam" id="PF03031">
    <property type="entry name" value="NIF"/>
    <property type="match status" value="1"/>
</dbReference>
<dbReference type="InterPro" id="IPR036412">
    <property type="entry name" value="HAD-like_sf"/>
</dbReference>
<dbReference type="GO" id="GO:0046872">
    <property type="term" value="F:metal ion binding"/>
    <property type="evidence" value="ECO:0007669"/>
    <property type="project" value="UniProtKB-KW"/>
</dbReference>
<keyword evidence="18" id="KW-1185">Reference proteome</keyword>
<dbReference type="GO" id="GO:0005634">
    <property type="term" value="C:nucleus"/>
    <property type="evidence" value="ECO:0007669"/>
    <property type="project" value="UniProtKB-SubCell"/>
</dbReference>
<evidence type="ECO:0000256" key="10">
    <source>
        <dbReference type="ARBA" id="ARBA00023242"/>
    </source>
</evidence>
<evidence type="ECO:0000256" key="13">
    <source>
        <dbReference type="ARBA" id="ARBA00063107"/>
    </source>
</evidence>
<feature type="domain" description="BRCT" evidence="15">
    <location>
        <begin position="313"/>
        <end position="405"/>
    </location>
</feature>
<evidence type="ECO:0000259" key="15">
    <source>
        <dbReference type="PROSITE" id="PS50172"/>
    </source>
</evidence>
<comment type="catalytic activity">
    <reaction evidence="11 14">
        <text>O-phospho-L-seryl-[protein] + H2O = L-seryl-[protein] + phosphate</text>
        <dbReference type="Rhea" id="RHEA:20629"/>
        <dbReference type="Rhea" id="RHEA-COMP:9863"/>
        <dbReference type="Rhea" id="RHEA-COMP:11604"/>
        <dbReference type="ChEBI" id="CHEBI:15377"/>
        <dbReference type="ChEBI" id="CHEBI:29999"/>
        <dbReference type="ChEBI" id="CHEBI:43474"/>
        <dbReference type="ChEBI" id="CHEBI:83421"/>
        <dbReference type="EC" id="3.1.3.16"/>
    </reaction>
</comment>
<dbReference type="NCBIfam" id="TIGR02250">
    <property type="entry name" value="FCP1_euk"/>
    <property type="match status" value="1"/>
</dbReference>
<organism evidence="17 18">
    <name type="scientific">Papaver atlanticum</name>
    <dbReference type="NCBI Taxonomy" id="357466"/>
    <lineage>
        <taxon>Eukaryota</taxon>
        <taxon>Viridiplantae</taxon>
        <taxon>Streptophyta</taxon>
        <taxon>Embryophyta</taxon>
        <taxon>Tracheophyta</taxon>
        <taxon>Spermatophyta</taxon>
        <taxon>Magnoliopsida</taxon>
        <taxon>Ranunculales</taxon>
        <taxon>Papaveraceae</taxon>
        <taxon>Papaveroideae</taxon>
        <taxon>Papaver</taxon>
    </lineage>
</organism>
<evidence type="ECO:0000256" key="2">
    <source>
        <dbReference type="ARBA" id="ARBA00001946"/>
    </source>
</evidence>
<accession>A0AAD4T0K9</accession>
<dbReference type="GO" id="GO:0009651">
    <property type="term" value="P:response to salt stress"/>
    <property type="evidence" value="ECO:0007669"/>
    <property type="project" value="UniProtKB-ARBA"/>
</dbReference>
<comment type="caution">
    <text evidence="17">The sequence shown here is derived from an EMBL/GenBank/DDBJ whole genome shotgun (WGS) entry which is preliminary data.</text>
</comment>
<comment type="cofactor">
    <cofactor evidence="1">
        <name>Mn(2+)</name>
        <dbReference type="ChEBI" id="CHEBI:29035"/>
    </cofactor>
</comment>
<reference evidence="17" key="1">
    <citation type="submission" date="2022-04" db="EMBL/GenBank/DDBJ databases">
        <title>A functionally conserved STORR gene fusion in Papaver species that diverged 16.8 million years ago.</title>
        <authorList>
            <person name="Catania T."/>
        </authorList>
    </citation>
    <scope>NUCLEOTIDE SEQUENCE</scope>
    <source>
        <strain evidence="17">S-188037</strain>
    </source>
</reference>
<dbReference type="PROSITE" id="PS50969">
    <property type="entry name" value="FCP1"/>
    <property type="match status" value="1"/>
</dbReference>
<sequence length="406" mass="47055">METQPYRRNHTDPSDDEFAALLEEELAAAICEEEDTQKFKRPRLEEDTCVHPSVIKGMCVKCAQIVDDDDLSAVPLGYIHRDLKVASQELARLRKKDLNTLFQKKKLILVLDLDHTLLNSTQFQHISPDEECLKNQIDSVNLFRLDQIQMFTKLRPFVRDFLIQSSRLFELYIYTMGEQRYAMEMARLLDPDNAYFNSRVISQGDCTKKHQKGLDVVLGAESAVIVLDDTEHVWRQHKENLILMDRYHYFSASLRSFGLNNKSLSEVKRDESESDGALATILQVLKRIHQLFFDSECHDDLMGRDVRHVLKTVRGEVLNGCKLVFSGIWRIGEKAENQKLWRVAEELGAICCEELDSSVTHVVSTDVGTKKSRWAKKHQKFLVHPGWIEAANFLWKRQPEENFRCK</sequence>
<dbReference type="InterPro" id="IPR039189">
    <property type="entry name" value="Fcp1"/>
</dbReference>
<evidence type="ECO:0000313" key="18">
    <source>
        <dbReference type="Proteomes" id="UP001202328"/>
    </source>
</evidence>
<comment type="subcellular location">
    <subcellularLocation>
        <location evidence="3 14">Nucleus</location>
    </subcellularLocation>
</comment>
<dbReference type="AlphaFoldDB" id="A0AAD4T0K9"/>
<dbReference type="InterPro" id="IPR001357">
    <property type="entry name" value="BRCT_dom"/>
</dbReference>
<comment type="subunit">
    <text evidence="13">Interacts with RAP74.</text>
</comment>
<dbReference type="FunFam" id="3.40.50.1000:FF:000125">
    <property type="entry name" value="RNA polymerase II C-terminal domain phosphatase-like 4"/>
    <property type="match status" value="1"/>
</dbReference>
<dbReference type="InterPro" id="IPR004274">
    <property type="entry name" value="FCP1_dom"/>
</dbReference>
<dbReference type="EMBL" id="JAJJMB010007708">
    <property type="protein sequence ID" value="KAI3928784.1"/>
    <property type="molecule type" value="Genomic_DNA"/>
</dbReference>
<comment type="cofactor">
    <cofactor evidence="2">
        <name>Mg(2+)</name>
        <dbReference type="ChEBI" id="CHEBI:18420"/>
    </cofactor>
</comment>
<protein>
    <recommendedName>
        <fullName evidence="14">RNA polymerase II C-terminal domain phosphatase-like</fullName>
        <ecNumber evidence="14">3.1.3.16</ecNumber>
    </recommendedName>
</protein>
<keyword evidence="5" id="KW-0479">Metal-binding</keyword>
<evidence type="ECO:0000256" key="9">
    <source>
        <dbReference type="ARBA" id="ARBA00023163"/>
    </source>
</evidence>
<dbReference type="Proteomes" id="UP001202328">
    <property type="component" value="Unassembled WGS sequence"/>
</dbReference>
<dbReference type="CDD" id="cd17729">
    <property type="entry name" value="BRCT_CTDP1"/>
    <property type="match status" value="1"/>
</dbReference>
<dbReference type="InterPro" id="IPR036420">
    <property type="entry name" value="BRCT_dom_sf"/>
</dbReference>